<dbReference type="AlphaFoldDB" id="A0A6B1D1B8"/>
<keyword evidence="2" id="KW-1133">Transmembrane helix</keyword>
<feature type="domain" description="LTD" evidence="4">
    <location>
        <begin position="166"/>
        <end position="277"/>
    </location>
</feature>
<dbReference type="EMBL" id="VXMH01000007">
    <property type="protein sequence ID" value="MYC93551.1"/>
    <property type="molecule type" value="Genomic_DNA"/>
</dbReference>
<dbReference type="SUPFAM" id="SSF74853">
    <property type="entry name" value="Lamin A/C globular tail domain"/>
    <property type="match status" value="1"/>
</dbReference>
<feature type="domain" description="LysM" evidence="3">
    <location>
        <begin position="111"/>
        <end position="155"/>
    </location>
</feature>
<dbReference type="InterPro" id="IPR018392">
    <property type="entry name" value="LysM"/>
</dbReference>
<dbReference type="PANTHER" id="PTHR33734">
    <property type="entry name" value="LYSM DOMAIN-CONTAINING GPI-ANCHORED PROTEIN 2"/>
    <property type="match status" value="1"/>
</dbReference>
<comment type="caution">
    <text evidence="5">The sequence shown here is derived from an EMBL/GenBank/DDBJ whole genome shotgun (WGS) entry which is preliminary data.</text>
</comment>
<dbReference type="CDD" id="cd00118">
    <property type="entry name" value="LysM"/>
    <property type="match status" value="1"/>
</dbReference>
<dbReference type="SMART" id="SM00257">
    <property type="entry name" value="LysM"/>
    <property type="match status" value="1"/>
</dbReference>
<reference evidence="5" key="1">
    <citation type="submission" date="2019-09" db="EMBL/GenBank/DDBJ databases">
        <title>Characterisation of the sponge microbiome using genome-centric metagenomics.</title>
        <authorList>
            <person name="Engelberts J.P."/>
            <person name="Robbins S.J."/>
            <person name="De Goeij J.M."/>
            <person name="Aranda M."/>
            <person name="Bell S.C."/>
            <person name="Webster N.S."/>
        </authorList>
    </citation>
    <scope>NUCLEOTIDE SEQUENCE</scope>
    <source>
        <strain evidence="5">SB0661_bin_32</strain>
    </source>
</reference>
<accession>A0A6B1D1B8</accession>
<keyword evidence="2" id="KW-0472">Membrane</keyword>
<dbReference type="PROSITE" id="PS51782">
    <property type="entry name" value="LYSM"/>
    <property type="match status" value="1"/>
</dbReference>
<dbReference type="InterPro" id="IPR001322">
    <property type="entry name" value="Lamin_tail_dom"/>
</dbReference>
<dbReference type="SUPFAM" id="SSF54106">
    <property type="entry name" value="LysM domain"/>
    <property type="match status" value="1"/>
</dbReference>
<dbReference type="InterPro" id="IPR036779">
    <property type="entry name" value="LysM_dom_sf"/>
</dbReference>
<evidence type="ECO:0000256" key="2">
    <source>
        <dbReference type="SAM" id="Phobius"/>
    </source>
</evidence>
<dbReference type="PANTHER" id="PTHR33734:SF22">
    <property type="entry name" value="MEMBRANE-BOUND LYTIC MUREIN TRANSGLYCOSYLASE D"/>
    <property type="match status" value="1"/>
</dbReference>
<dbReference type="PROSITE" id="PS51841">
    <property type="entry name" value="LTD"/>
    <property type="match status" value="1"/>
</dbReference>
<sequence>MCPWPVASGVHWPSFPCATGHCSSMNRRLLVFFILVNAFVSLTIAVTVVWIAEQRRPRPEELIVPATPAPAVVLIATPTSGNAQTDPEGGASPAATPTAVAAAPPDPGETEIYTVKEGDSLSAIAARYGVSPNRLMEINDLADPDLVYVGQYLRIPVSQQQGGAPGGSAVGLPQRGLQLRIENAGELAEESVWVVNDSDGAVDLQGWTLSRDGGPIYTFGDILLLPGSGIRLNTGSGEENSINRYWGRDAAAWESGSSVVLRNPDGELIAQSTVAGGE</sequence>
<keyword evidence="2" id="KW-0812">Transmembrane</keyword>
<evidence type="ECO:0000256" key="1">
    <source>
        <dbReference type="SAM" id="MobiDB-lite"/>
    </source>
</evidence>
<dbReference type="Gene3D" id="2.60.40.1260">
    <property type="entry name" value="Lamin Tail domain"/>
    <property type="match status" value="1"/>
</dbReference>
<evidence type="ECO:0000259" key="3">
    <source>
        <dbReference type="PROSITE" id="PS51782"/>
    </source>
</evidence>
<proteinExistence type="predicted"/>
<feature type="region of interest" description="Disordered" evidence="1">
    <location>
        <begin position="79"/>
        <end position="106"/>
    </location>
</feature>
<dbReference type="Gene3D" id="3.10.350.10">
    <property type="entry name" value="LysM domain"/>
    <property type="match status" value="1"/>
</dbReference>
<evidence type="ECO:0000313" key="5">
    <source>
        <dbReference type="EMBL" id="MYC93551.1"/>
    </source>
</evidence>
<dbReference type="InterPro" id="IPR036415">
    <property type="entry name" value="Lamin_tail_dom_sf"/>
</dbReference>
<protein>
    <submittedName>
        <fullName evidence="5">LysM peptidoglycan-binding domain-containing protein</fullName>
    </submittedName>
</protein>
<evidence type="ECO:0000259" key="4">
    <source>
        <dbReference type="PROSITE" id="PS51841"/>
    </source>
</evidence>
<dbReference type="GO" id="GO:0008932">
    <property type="term" value="F:lytic endotransglycosylase activity"/>
    <property type="evidence" value="ECO:0007669"/>
    <property type="project" value="TreeGrafter"/>
</dbReference>
<dbReference type="Pfam" id="PF01476">
    <property type="entry name" value="LysM"/>
    <property type="match status" value="1"/>
</dbReference>
<feature type="transmembrane region" description="Helical" evidence="2">
    <location>
        <begin position="29"/>
        <end position="52"/>
    </location>
</feature>
<gene>
    <name evidence="5" type="ORF">F4X14_01145</name>
</gene>
<feature type="compositionally biased region" description="Low complexity" evidence="1">
    <location>
        <begin position="91"/>
        <end position="103"/>
    </location>
</feature>
<name>A0A6B1D1B8_9CHLR</name>
<dbReference type="Pfam" id="PF00932">
    <property type="entry name" value="LTD"/>
    <property type="match status" value="1"/>
</dbReference>
<organism evidence="5">
    <name type="scientific">Caldilineaceae bacterium SB0661_bin_32</name>
    <dbReference type="NCBI Taxonomy" id="2605255"/>
    <lineage>
        <taxon>Bacteria</taxon>
        <taxon>Bacillati</taxon>
        <taxon>Chloroflexota</taxon>
        <taxon>Caldilineae</taxon>
        <taxon>Caldilineales</taxon>
        <taxon>Caldilineaceae</taxon>
    </lineage>
</organism>